<reference evidence="1" key="1">
    <citation type="submission" date="2022-07" db="EMBL/GenBank/DDBJ databases">
        <title>Phylogenomic reconstructions and comparative analyses of Kickxellomycotina fungi.</title>
        <authorList>
            <person name="Reynolds N.K."/>
            <person name="Stajich J.E."/>
            <person name="Barry K."/>
            <person name="Grigoriev I.V."/>
            <person name="Crous P."/>
            <person name="Smith M.E."/>
        </authorList>
    </citation>
    <scope>NUCLEOTIDE SEQUENCE</scope>
    <source>
        <strain evidence="1">CBS 109367</strain>
    </source>
</reference>
<name>A0A9W8GM05_9FUNG</name>
<gene>
    <name evidence="1" type="ORF">IWW39_002054</name>
</gene>
<evidence type="ECO:0000313" key="1">
    <source>
        <dbReference type="EMBL" id="KAJ2688657.1"/>
    </source>
</evidence>
<comment type="caution">
    <text evidence="1">The sequence shown here is derived from an EMBL/GenBank/DDBJ whole genome shotgun (WGS) entry which is preliminary data.</text>
</comment>
<organism evidence="1 2">
    <name type="scientific">Coemansia spiralis</name>
    <dbReference type="NCBI Taxonomy" id="417178"/>
    <lineage>
        <taxon>Eukaryota</taxon>
        <taxon>Fungi</taxon>
        <taxon>Fungi incertae sedis</taxon>
        <taxon>Zoopagomycota</taxon>
        <taxon>Kickxellomycotina</taxon>
        <taxon>Kickxellomycetes</taxon>
        <taxon>Kickxellales</taxon>
        <taxon>Kickxellaceae</taxon>
        <taxon>Coemansia</taxon>
    </lineage>
</organism>
<protein>
    <submittedName>
        <fullName evidence="1">Uncharacterized protein</fullName>
    </submittedName>
</protein>
<sequence length="468" mass="52771">MHLDLRSVYSGKALDVLLHLPLNGYTFTRVRQITFVCYWSEGEESRSQQQMDSVESRAEDMAVVCAFVDAVKRMAPLVDYVIVQTEDLSTSELQLSDLHFGDVVSRLFQLTNRVSYLSIVSRLPMRLLLDDIRDLVYFSYQSNNGVADDHALAMQVAHQSAPTLKYLCFAARMRTSLSDLFQDSGRGSYTSYPCLLSLVLDHWTPLPVLVPPVSRNVVLFPQLQGLSMSTAYPFSDDVPFRGNAATLGLLDVVASRELCVILQRYRVFGPTSHPGLYNVKVEWQDEGTQDYFESSEAYAQFVLSIGPGAAVRTVSGIPSDGDLSSVLSLFKSHACIRVLNLPKIPLKLWDVEFLTRSLPLLTDLSCLSTGLGLMTDDIDIDDYAAFMFSLRNPSRERFRCWRLGQVASGRLHETVQCVLSVALMCPNFTYAAVGYFMRKKFMMLMEEAIESDGFKQYALQLRRLLFKY</sequence>
<dbReference type="OrthoDB" id="5516869at2759"/>
<dbReference type="Proteomes" id="UP001151516">
    <property type="component" value="Unassembled WGS sequence"/>
</dbReference>
<proteinExistence type="predicted"/>
<accession>A0A9W8GM05</accession>
<keyword evidence="2" id="KW-1185">Reference proteome</keyword>
<dbReference type="EMBL" id="JANBTX010000041">
    <property type="protein sequence ID" value="KAJ2688657.1"/>
    <property type="molecule type" value="Genomic_DNA"/>
</dbReference>
<dbReference type="AlphaFoldDB" id="A0A9W8GM05"/>
<evidence type="ECO:0000313" key="2">
    <source>
        <dbReference type="Proteomes" id="UP001151516"/>
    </source>
</evidence>